<reference evidence="1 2" key="1">
    <citation type="journal article" date="2020" name="Int. J. Syst. Evol. Microbiol.">
        <title>Tenacibaculum piscium sp. nov., isolated from skin ulcers of sea-farmed fish, and description of Tenacibaculum finnmarkense sp. nov. with subdivision into genomovars finnmarkense and ulcerans.</title>
        <authorList>
            <person name="Olsen A.B."/>
            <person name="Spilsberg B."/>
            <person name="Nilsen H.K."/>
            <person name="Lagesen K."/>
            <person name="Gulla S."/>
            <person name="Avendano-Herrera R."/>
            <person name="Irgang R."/>
            <person name="Duchaud E."/>
            <person name="Colquhoun D.J."/>
        </authorList>
    </citation>
    <scope>NUCLEOTIDE SEQUENCE [LARGE SCALE GENOMIC DNA]</scope>
    <source>
        <strain evidence="1 2">TNO037</strain>
    </source>
</reference>
<protein>
    <recommendedName>
        <fullName evidence="3">Asparagine synthase</fullName>
    </recommendedName>
</protein>
<evidence type="ECO:0008006" key="3">
    <source>
        <dbReference type="Google" id="ProtNLM"/>
    </source>
</evidence>
<dbReference type="EMBL" id="WXXV01000014">
    <property type="protein sequence ID" value="MBE7695788.1"/>
    <property type="molecule type" value="Genomic_DNA"/>
</dbReference>
<name>A0AAP1RGW2_9FLAO</name>
<sequence>MMPLSNLNSIYYLSKKQLFNSKEIKKKANPIYLQSCLFFGATLIDRTKNLDSGIDFTILDKIPQTSNTSKTFSEICSERAREIINATDGGIKVLWSGGIDSTVALISLINELKSIDKINRLSILLSKESIIEYPTFFNDIIDNKLNYEMIKTTIFNHIQPTETIITGEHGDQLFGSDKLKYPILTGDAFTPYEDILEFIVSRKLGTDKFTNQIIDFIAPVIKESPFKIISLYDYMWWLNFSLKWQTVSMRLIYGLERSHEDLETSVFHFFKSNSFQVWSLENHSSKIKEEWNTYKYIAKEFIYDFHKDPFYLEKKEKEQSLKEVLVNKTNFSALTFSKKIFNQIKNN</sequence>
<keyword evidence="2" id="KW-1185">Reference proteome</keyword>
<evidence type="ECO:0000313" key="1">
    <source>
        <dbReference type="EMBL" id="MBE7695788.1"/>
    </source>
</evidence>
<dbReference type="SUPFAM" id="SSF52402">
    <property type="entry name" value="Adenine nucleotide alpha hydrolases-like"/>
    <property type="match status" value="1"/>
</dbReference>
<dbReference type="Proteomes" id="UP000806077">
    <property type="component" value="Unassembled WGS sequence"/>
</dbReference>
<dbReference type="AlphaFoldDB" id="A0AAP1RGW2"/>
<organism evidence="1 2">
    <name type="scientific">Tenacibaculum finnmarkense genomovar finnmarkense</name>
    <dbReference type="NCBI Taxonomy" id="1458503"/>
    <lineage>
        <taxon>Bacteria</taxon>
        <taxon>Pseudomonadati</taxon>
        <taxon>Bacteroidota</taxon>
        <taxon>Flavobacteriia</taxon>
        <taxon>Flavobacteriales</taxon>
        <taxon>Flavobacteriaceae</taxon>
        <taxon>Tenacibaculum</taxon>
        <taxon>Tenacibaculum finnmarkense</taxon>
    </lineage>
</organism>
<comment type="caution">
    <text evidence="1">The sequence shown here is derived from an EMBL/GenBank/DDBJ whole genome shotgun (WGS) entry which is preliminary data.</text>
</comment>
<evidence type="ECO:0000313" key="2">
    <source>
        <dbReference type="Proteomes" id="UP000806077"/>
    </source>
</evidence>
<accession>A0AAP1RGW2</accession>
<dbReference type="RefSeq" id="WP_101955781.1">
    <property type="nucleotide sequence ID" value="NZ_JAFMUB010000020.1"/>
</dbReference>
<proteinExistence type="predicted"/>
<gene>
    <name evidence="1" type="ORF">F7645_10200</name>
</gene>